<keyword evidence="2" id="KW-1185">Reference proteome</keyword>
<accession>G2DB15</accession>
<dbReference type="Gene3D" id="2.40.160.10">
    <property type="entry name" value="Porin"/>
    <property type="match status" value="1"/>
</dbReference>
<evidence type="ECO:0000313" key="2">
    <source>
        <dbReference type="Proteomes" id="UP000004491"/>
    </source>
</evidence>
<evidence type="ECO:0000313" key="1">
    <source>
        <dbReference type="EMBL" id="EGV52216.1"/>
    </source>
</evidence>
<organism evidence="1 2">
    <name type="scientific">endosymbiont of Riftia pachyptila</name>
    <name type="common">vent Ph05</name>
    <dbReference type="NCBI Taxonomy" id="1048808"/>
    <lineage>
        <taxon>Bacteria</taxon>
        <taxon>Pseudomonadati</taxon>
        <taxon>Pseudomonadota</taxon>
        <taxon>Gammaproteobacteria</taxon>
        <taxon>sulfur-oxidizing symbionts</taxon>
    </lineage>
</organism>
<dbReference type="PATRIC" id="fig|1048808.3.peg.769"/>
<dbReference type="Proteomes" id="UP000004491">
    <property type="component" value="Unassembled WGS sequence"/>
</dbReference>
<gene>
    <name evidence="1" type="ORF">Rifp1Sym_an00380</name>
</gene>
<name>G2DB15_9GAMM</name>
<proteinExistence type="predicted"/>
<comment type="caution">
    <text evidence="1">The sequence shown here is derived from an EMBL/GenBank/DDBJ whole genome shotgun (WGS) entry which is preliminary data.</text>
</comment>
<dbReference type="SUPFAM" id="SSF56935">
    <property type="entry name" value="Porins"/>
    <property type="match status" value="1"/>
</dbReference>
<dbReference type="InterPro" id="IPR023614">
    <property type="entry name" value="Porin_dom_sf"/>
</dbReference>
<protein>
    <submittedName>
        <fullName evidence="1">Uncharacterized protein</fullName>
    </submittedName>
</protein>
<reference evidence="1" key="1">
    <citation type="journal article" date="2011" name="ISME J.">
        <title>The endosymbionts of the deep-sea tubeworms Riftia pachyptila and Tevnia jerichonana share an identical physiology as revealed by proteogenomic analyses.</title>
        <authorList>
            <person name="Gardebrecht A."/>
            <person name="Markert S."/>
            <person name="Felbeck H."/>
            <person name="Thuermer A."/>
            <person name="Albrecht D."/>
            <person name="Wollherr A."/>
            <person name="Kabisch J."/>
            <person name="Lehmann R."/>
            <person name="Daniel R."/>
            <person name="Liesegang H."/>
            <person name="Hecker M."/>
            <person name="Sievert S.M."/>
            <person name="Schweder T."/>
        </authorList>
    </citation>
    <scope>NUCLEOTIDE SEQUENCE [LARGE SCALE GENOMIC DNA]</scope>
</reference>
<sequence>MMGRSGSLRSNNPLTLVLLLFLLTGQMQLCAAGSLFDDDSPLQIHGFLTQGYVKTSDNSFFGNSEDGSTEFREIGVNLSYRISPKLMASGQLLSRRAGGMYDGSPAVDYAQFDYSPYISETGRAGIIVGRYKNVLGFYNDTRDVASTRPSIFLPQVIYWDRVRNTVLSNDGIRLYGELHQGDHSLYLNFGSGKSLIDENMESTYLINDFNPDLSQQGLNLIGRLLYEWQGGRLRIALSGVKLDLNGTMSGLPSPLPPTLSGSLGIEYWLASAQYNEGPWSLTLEYMQEPLEYSGFGSILDSNNTTVDGYYLQGSYRLAADWELLLRYEEGHFDKDDPDGSGRSAIFGRPAHTSFSKLTTLGLLWEPTEQLILRAEYGRANGTMFLSSVENPDLLSMTQHWNMFSLLVSYGF</sequence>
<dbReference type="AlphaFoldDB" id="G2DB15"/>
<dbReference type="EMBL" id="AFOC01000014">
    <property type="protein sequence ID" value="EGV52216.1"/>
    <property type="molecule type" value="Genomic_DNA"/>
</dbReference>